<gene>
    <name evidence="2" type="ORF">MCYG_06354</name>
</gene>
<dbReference type="AlphaFoldDB" id="C5FUF1"/>
<name>C5FUF1_ARTOC</name>
<keyword evidence="3" id="KW-1185">Reference proteome</keyword>
<evidence type="ECO:0000256" key="1">
    <source>
        <dbReference type="SAM" id="SignalP"/>
    </source>
</evidence>
<dbReference type="EMBL" id="DS995706">
    <property type="protein sequence ID" value="EEQ33535.1"/>
    <property type="molecule type" value="Genomic_DNA"/>
</dbReference>
<protein>
    <recommendedName>
        <fullName evidence="4">Secreted protein</fullName>
    </recommendedName>
</protein>
<dbReference type="OMA" id="GEKCMDY"/>
<dbReference type="GeneID" id="9227270"/>
<feature type="signal peptide" evidence="1">
    <location>
        <begin position="1"/>
        <end position="16"/>
    </location>
</feature>
<keyword evidence="1" id="KW-0732">Signal</keyword>
<dbReference type="OrthoDB" id="4169090at2759"/>
<proteinExistence type="predicted"/>
<feature type="chain" id="PRO_5002951588" description="Secreted protein" evidence="1">
    <location>
        <begin position="17"/>
        <end position="101"/>
    </location>
</feature>
<evidence type="ECO:0000313" key="2">
    <source>
        <dbReference type="EMBL" id="EEQ33535.1"/>
    </source>
</evidence>
<dbReference type="RefSeq" id="XP_002844390.1">
    <property type="nucleotide sequence ID" value="XM_002844344.1"/>
</dbReference>
<dbReference type="HOGENOM" id="CLU_2279466_0_0_1"/>
<evidence type="ECO:0000313" key="3">
    <source>
        <dbReference type="Proteomes" id="UP000002035"/>
    </source>
</evidence>
<accession>C5FUF1</accession>
<dbReference type="eggNOG" id="ENOG502RQW2">
    <property type="taxonomic scope" value="Eukaryota"/>
</dbReference>
<dbReference type="VEuPathDB" id="FungiDB:MCYG_06354"/>
<sequence>MILSTVLLVVLPCCMAAAVPLAPIYGAHVYQQKPCGGPPALVQADGKCYDLRSLNIKSVQIDRAASCMAFTSPTCESTPISLPGEKCMDYPFAAAVQCVLK</sequence>
<dbReference type="Proteomes" id="UP000002035">
    <property type="component" value="Unassembled WGS sequence"/>
</dbReference>
<reference evidence="3" key="1">
    <citation type="journal article" date="2012" name="MBio">
        <title>Comparative genome analysis of Trichophyton rubrum and related dermatophytes reveals candidate genes involved in infection.</title>
        <authorList>
            <person name="Martinez D.A."/>
            <person name="Oliver B.G."/>
            <person name="Graeser Y."/>
            <person name="Goldberg J.M."/>
            <person name="Li W."/>
            <person name="Martinez-Rossi N.M."/>
            <person name="Monod M."/>
            <person name="Shelest E."/>
            <person name="Barton R.C."/>
            <person name="Birch E."/>
            <person name="Brakhage A.A."/>
            <person name="Chen Z."/>
            <person name="Gurr S.J."/>
            <person name="Heiman D."/>
            <person name="Heitman J."/>
            <person name="Kosti I."/>
            <person name="Rossi A."/>
            <person name="Saif S."/>
            <person name="Samalova M."/>
            <person name="Saunders C.W."/>
            <person name="Shea T."/>
            <person name="Summerbell R.C."/>
            <person name="Xu J."/>
            <person name="Young S."/>
            <person name="Zeng Q."/>
            <person name="Birren B.W."/>
            <person name="Cuomo C.A."/>
            <person name="White T.C."/>
        </authorList>
    </citation>
    <scope>NUCLEOTIDE SEQUENCE [LARGE SCALE GENOMIC DNA]</scope>
    <source>
        <strain evidence="3">ATCC MYA-4605 / CBS 113480</strain>
    </source>
</reference>
<organism evidence="2 3">
    <name type="scientific">Arthroderma otae (strain ATCC MYA-4605 / CBS 113480)</name>
    <name type="common">Microsporum canis</name>
    <dbReference type="NCBI Taxonomy" id="554155"/>
    <lineage>
        <taxon>Eukaryota</taxon>
        <taxon>Fungi</taxon>
        <taxon>Dikarya</taxon>
        <taxon>Ascomycota</taxon>
        <taxon>Pezizomycotina</taxon>
        <taxon>Eurotiomycetes</taxon>
        <taxon>Eurotiomycetidae</taxon>
        <taxon>Onygenales</taxon>
        <taxon>Arthrodermataceae</taxon>
        <taxon>Microsporum</taxon>
    </lineage>
</organism>
<evidence type="ECO:0008006" key="4">
    <source>
        <dbReference type="Google" id="ProtNLM"/>
    </source>
</evidence>